<dbReference type="EMBL" id="QJKJ01003034">
    <property type="protein sequence ID" value="RDY00288.1"/>
    <property type="molecule type" value="Genomic_DNA"/>
</dbReference>
<dbReference type="OrthoDB" id="10609148at2759"/>
<dbReference type="Proteomes" id="UP000257109">
    <property type="component" value="Unassembled WGS sequence"/>
</dbReference>
<keyword evidence="2" id="KW-1185">Reference proteome</keyword>
<sequence length="347" mass="38007">MKSGIWPVMLDEAAEKIARLVAFQIEAGKEVPKEFPEMLKYCKLPKRSGISPLKLLLLMSRNVRLGRSVRPCGMEPLRKLSWIRTLVSEVQLARDGGSVLVNLLRKSMSLTSLLPLHTFAGIGPSSEFVETSSFCSNALEPSCCGRVPVSELLKRNRISSFGRSPIPSGICPVRLLSIRLSMVSSMSMVTCVGIGPVSSLSERSRPFRDFKFPMVGGIPPVNRFLNSKRVSSLVRFPSSGITLPEMLVLEMSKYLRLESNASSCGNVPVKLLYPISKCSSSAKWPSWGGSGPSKALPANAITWWNPVLEVASAEVQLLQETKADQVLWERAGETVAVGIEESEELEL</sequence>
<name>A0A371HBW8_MUCPR</name>
<comment type="caution">
    <text evidence="1">The sequence shown here is derived from an EMBL/GenBank/DDBJ whole genome shotgun (WGS) entry which is preliminary data.</text>
</comment>
<organism evidence="1 2">
    <name type="scientific">Mucuna pruriens</name>
    <name type="common">Velvet bean</name>
    <name type="synonym">Dolichos pruriens</name>
    <dbReference type="NCBI Taxonomy" id="157652"/>
    <lineage>
        <taxon>Eukaryota</taxon>
        <taxon>Viridiplantae</taxon>
        <taxon>Streptophyta</taxon>
        <taxon>Embryophyta</taxon>
        <taxon>Tracheophyta</taxon>
        <taxon>Spermatophyta</taxon>
        <taxon>Magnoliopsida</taxon>
        <taxon>eudicotyledons</taxon>
        <taxon>Gunneridae</taxon>
        <taxon>Pentapetalae</taxon>
        <taxon>rosids</taxon>
        <taxon>fabids</taxon>
        <taxon>Fabales</taxon>
        <taxon>Fabaceae</taxon>
        <taxon>Papilionoideae</taxon>
        <taxon>50 kb inversion clade</taxon>
        <taxon>NPAAA clade</taxon>
        <taxon>indigoferoid/millettioid clade</taxon>
        <taxon>Phaseoleae</taxon>
        <taxon>Mucuna</taxon>
    </lineage>
</organism>
<evidence type="ECO:0000313" key="1">
    <source>
        <dbReference type="EMBL" id="RDY00288.1"/>
    </source>
</evidence>
<proteinExistence type="predicted"/>
<dbReference type="AlphaFoldDB" id="A0A371HBW8"/>
<evidence type="ECO:0000313" key="2">
    <source>
        <dbReference type="Proteomes" id="UP000257109"/>
    </source>
</evidence>
<protein>
    <submittedName>
        <fullName evidence="1">Uncharacterized protein</fullName>
    </submittedName>
</protein>
<feature type="non-terminal residue" evidence="1">
    <location>
        <position position="1"/>
    </location>
</feature>
<reference evidence="1" key="1">
    <citation type="submission" date="2018-05" db="EMBL/GenBank/DDBJ databases">
        <title>Draft genome of Mucuna pruriens seed.</title>
        <authorList>
            <person name="Nnadi N.E."/>
            <person name="Vos R."/>
            <person name="Hasami M.H."/>
            <person name="Devisetty U.K."/>
            <person name="Aguiy J.C."/>
        </authorList>
    </citation>
    <scope>NUCLEOTIDE SEQUENCE [LARGE SCALE GENOMIC DNA]</scope>
    <source>
        <strain evidence="1">JCA_2017</strain>
    </source>
</reference>
<accession>A0A371HBW8</accession>
<gene>
    <name evidence="1" type="ORF">CR513_16546</name>
</gene>